<dbReference type="InterPro" id="IPR001544">
    <property type="entry name" value="Aminotrans_IV"/>
</dbReference>
<dbReference type="Gene3D" id="3.30.470.10">
    <property type="match status" value="1"/>
</dbReference>
<dbReference type="SUPFAM" id="SSF56752">
    <property type="entry name" value="D-aminoacid aminotransferase-like PLP-dependent enzymes"/>
    <property type="match status" value="1"/>
</dbReference>
<dbReference type="RefSeq" id="WP_245686541.1">
    <property type="nucleotide sequence ID" value="NZ_FMVT01000002.1"/>
</dbReference>
<evidence type="ECO:0000256" key="1">
    <source>
        <dbReference type="ARBA" id="ARBA00014472"/>
    </source>
</evidence>
<gene>
    <name evidence="2" type="ORF">SAMN05660710_00798</name>
</gene>
<protein>
    <recommendedName>
        <fullName evidence="1">Probable branched-chain-amino-acid aminotransferase</fullName>
    </recommendedName>
</protein>
<dbReference type="Pfam" id="PF01063">
    <property type="entry name" value="Aminotran_4"/>
    <property type="match status" value="1"/>
</dbReference>
<evidence type="ECO:0000313" key="2">
    <source>
        <dbReference type="EMBL" id="SCY13806.1"/>
    </source>
</evidence>
<evidence type="ECO:0000313" key="3">
    <source>
        <dbReference type="Proteomes" id="UP000199502"/>
    </source>
</evidence>
<dbReference type="InterPro" id="IPR043132">
    <property type="entry name" value="BCAT-like_C"/>
</dbReference>
<dbReference type="GO" id="GO:0016829">
    <property type="term" value="F:lyase activity"/>
    <property type="evidence" value="ECO:0007669"/>
    <property type="project" value="UniProtKB-KW"/>
</dbReference>
<name>A0A1G5DGQ6_9RHOB</name>
<dbReference type="Gene3D" id="3.20.10.10">
    <property type="entry name" value="D-amino Acid Aminotransferase, subunit A, domain 2"/>
    <property type="match status" value="1"/>
</dbReference>
<dbReference type="InterPro" id="IPR036038">
    <property type="entry name" value="Aminotransferase-like"/>
</dbReference>
<proteinExistence type="predicted"/>
<accession>A0A1G5DGQ6</accession>
<reference evidence="2 3" key="1">
    <citation type="submission" date="2016-10" db="EMBL/GenBank/DDBJ databases">
        <authorList>
            <person name="de Groot N.N."/>
        </authorList>
    </citation>
    <scope>NUCLEOTIDE SEQUENCE [LARGE SCALE GENOMIC DNA]</scope>
    <source>
        <strain evidence="2 3">CGMCC 1.8925</strain>
    </source>
</reference>
<dbReference type="InterPro" id="IPR043131">
    <property type="entry name" value="BCAT-like_N"/>
</dbReference>
<dbReference type="Proteomes" id="UP000199502">
    <property type="component" value="Unassembled WGS sequence"/>
</dbReference>
<dbReference type="EMBL" id="FMVT01000002">
    <property type="protein sequence ID" value="SCY13806.1"/>
    <property type="molecule type" value="Genomic_DNA"/>
</dbReference>
<dbReference type="NCBIfam" id="NF005729">
    <property type="entry name" value="PRK07546.1-3"/>
    <property type="match status" value="1"/>
</dbReference>
<dbReference type="AlphaFoldDB" id="A0A1G5DGQ6"/>
<organism evidence="2 3">
    <name type="scientific">Paracoccus tibetensis</name>
    <dbReference type="NCBI Taxonomy" id="336292"/>
    <lineage>
        <taxon>Bacteria</taxon>
        <taxon>Pseudomonadati</taxon>
        <taxon>Pseudomonadota</taxon>
        <taxon>Alphaproteobacteria</taxon>
        <taxon>Rhodobacterales</taxon>
        <taxon>Paracoccaceae</taxon>
        <taxon>Paracoccus</taxon>
    </lineage>
</organism>
<sequence length="211" mass="22604">MQGRIPGPYPPDLTVFETMRAEADRSIRLWPLHLARLRRGCAAVGFSLDETAVAQALASLPRGRPLRARLAIDAAGAVALTQAPLPPSPPVWRVVISDERLRSDDPWLGIKSSQRAVYDRARARLKPGADEALLLNERGELCEGTITSLFVAERGLLLTPPLSSGLLPGVLRESLLAAGRAREAVLSPADLAGREVFCGNALRGLIPAQLG</sequence>
<dbReference type="STRING" id="336292.SAMN05660710_00798"/>
<keyword evidence="3" id="KW-1185">Reference proteome</keyword>
<keyword evidence="2" id="KW-0456">Lyase</keyword>